<organism evidence="2 3">
    <name type="scientific">Stylonychia lemnae</name>
    <name type="common">Ciliate</name>
    <dbReference type="NCBI Taxonomy" id="5949"/>
    <lineage>
        <taxon>Eukaryota</taxon>
        <taxon>Sar</taxon>
        <taxon>Alveolata</taxon>
        <taxon>Ciliophora</taxon>
        <taxon>Intramacronucleata</taxon>
        <taxon>Spirotrichea</taxon>
        <taxon>Stichotrichia</taxon>
        <taxon>Sporadotrichida</taxon>
        <taxon>Oxytrichidae</taxon>
        <taxon>Stylonychinae</taxon>
        <taxon>Stylonychia</taxon>
    </lineage>
</organism>
<dbReference type="OrthoDB" id="322433at2759"/>
<feature type="compositionally biased region" description="Polar residues" evidence="1">
    <location>
        <begin position="205"/>
        <end position="214"/>
    </location>
</feature>
<protein>
    <submittedName>
        <fullName evidence="2">Uncharacterized protein</fullName>
    </submittedName>
</protein>
<dbReference type="EMBL" id="CCKQ01009654">
    <property type="protein sequence ID" value="CDW81154.1"/>
    <property type="molecule type" value="Genomic_DNA"/>
</dbReference>
<dbReference type="Proteomes" id="UP000039865">
    <property type="component" value="Unassembled WGS sequence"/>
</dbReference>
<dbReference type="InParanoid" id="A0A078AG01"/>
<name>A0A078AG01_STYLE</name>
<feature type="compositionally biased region" description="Basic and acidic residues" evidence="1">
    <location>
        <begin position="175"/>
        <end position="203"/>
    </location>
</feature>
<dbReference type="SUPFAM" id="SSF50978">
    <property type="entry name" value="WD40 repeat-like"/>
    <property type="match status" value="1"/>
</dbReference>
<evidence type="ECO:0000313" key="3">
    <source>
        <dbReference type="Proteomes" id="UP000039865"/>
    </source>
</evidence>
<reference evidence="2 3" key="1">
    <citation type="submission" date="2014-06" db="EMBL/GenBank/DDBJ databases">
        <authorList>
            <person name="Swart Estienne"/>
        </authorList>
    </citation>
    <scope>NUCLEOTIDE SEQUENCE [LARGE SCALE GENOMIC DNA]</scope>
    <source>
        <strain evidence="2 3">130c</strain>
    </source>
</reference>
<sequence length="612" mass="69975">MKELHQLNSTLDDHDLLLSSSDLDYYIQKNNIQLMNEEAYQKISNQAKSEELEQTFRLNPFIEKIYYTETEKIVAYEFITIKPLGKSPNGLLISSAIAVGLESGQVKVYDLFGNLLMDFHVGNPESRKQIVQIAASPLQDDMFISVLTKDNQFYIYDVILERKFQYQKDKYQELSEKARQNKSDNETQNNEDQKHPHQRHLIDESQPSQDSFDSIAQFDDSKVSSKNKKKQKKQPPSDDTAKYKSLLKIYSYRTNEPTIINMDQLLVSHGYPQYVEPNNGFKEFLIYVSKGEKFFIFADSQGYFTILMRDGGFRSRFFSGSKLINNMAKHSVNVIYSNERRVGYIKFLDSSAGGVMCDAGLNRQIIGAYLDQTFSGIIYAGTKTGEILVFESHSVVHKIDAIECKIIGKLQTNLQQEMIRTNKTIPYDFRAVKGSIILFSQDGVYEQINTTDIYSLIAAHNQRGILPLRYQPRFQGDLDIDFSSATKLAETKITYANALAIRSPKNPNQLILYECLAPQVKHDSMFENFNFKFPMFIVAFLLVIGYQIYKRKNNSYETEEESGLLGKFAKGKNLSAKAKNDLKEIEKMMGSLGDLSEGVKKLSGAPVNNRKR</sequence>
<evidence type="ECO:0000313" key="2">
    <source>
        <dbReference type="EMBL" id="CDW81154.1"/>
    </source>
</evidence>
<gene>
    <name evidence="2" type="primary">Contig3281.g3506</name>
    <name evidence="2" type="ORF">STYLEM_10164</name>
</gene>
<feature type="region of interest" description="Disordered" evidence="1">
    <location>
        <begin position="175"/>
        <end position="240"/>
    </location>
</feature>
<evidence type="ECO:0000256" key="1">
    <source>
        <dbReference type="SAM" id="MobiDB-lite"/>
    </source>
</evidence>
<keyword evidence="3" id="KW-1185">Reference proteome</keyword>
<proteinExistence type="predicted"/>
<dbReference type="AlphaFoldDB" id="A0A078AG01"/>
<accession>A0A078AG01</accession>
<dbReference type="InterPro" id="IPR036322">
    <property type="entry name" value="WD40_repeat_dom_sf"/>
</dbReference>